<feature type="transmembrane region" description="Helical" evidence="8">
    <location>
        <begin position="337"/>
        <end position="356"/>
    </location>
</feature>
<dbReference type="EMBL" id="CYZD01000004">
    <property type="protein sequence ID" value="CUN97442.1"/>
    <property type="molecule type" value="Genomic_DNA"/>
</dbReference>
<gene>
    <name evidence="9" type="primary">dltB_1</name>
    <name evidence="9" type="ORF">ERS852394_01257</name>
</gene>
<feature type="transmembrane region" description="Helical" evidence="8">
    <location>
        <begin position="368"/>
        <end position="386"/>
    </location>
</feature>
<dbReference type="RefSeq" id="WP_055065926.1">
    <property type="nucleotide sequence ID" value="NZ_CYZD01000004.1"/>
</dbReference>
<evidence type="ECO:0000256" key="3">
    <source>
        <dbReference type="ARBA" id="ARBA00022475"/>
    </source>
</evidence>
<dbReference type="Proteomes" id="UP000095409">
    <property type="component" value="Unassembled WGS sequence"/>
</dbReference>
<keyword evidence="3 7" id="KW-1003">Cell membrane</keyword>
<evidence type="ECO:0000256" key="8">
    <source>
        <dbReference type="SAM" id="Phobius"/>
    </source>
</evidence>
<reference evidence="9 10" key="1">
    <citation type="submission" date="2015-09" db="EMBL/GenBank/DDBJ databases">
        <authorList>
            <consortium name="Pathogen Informatics"/>
        </authorList>
    </citation>
    <scope>NUCLEOTIDE SEQUENCE [LARGE SCALE GENOMIC DNA]</scope>
    <source>
        <strain evidence="9 10">2789STDY5608837</strain>
    </source>
</reference>
<comment type="similarity">
    <text evidence="2 7">Belongs to the membrane-bound acyltransferase family.</text>
</comment>
<evidence type="ECO:0000313" key="9">
    <source>
        <dbReference type="EMBL" id="CUN97442.1"/>
    </source>
</evidence>
<organism evidence="9 10">
    <name type="scientific">Blautia obeum</name>
    <dbReference type="NCBI Taxonomy" id="40520"/>
    <lineage>
        <taxon>Bacteria</taxon>
        <taxon>Bacillati</taxon>
        <taxon>Bacillota</taxon>
        <taxon>Clostridia</taxon>
        <taxon>Lachnospirales</taxon>
        <taxon>Lachnospiraceae</taxon>
        <taxon>Blautia</taxon>
    </lineage>
</organism>
<evidence type="ECO:0000256" key="6">
    <source>
        <dbReference type="ARBA" id="ARBA00023136"/>
    </source>
</evidence>
<dbReference type="PANTHER" id="PTHR13285:SF18">
    <property type="entry name" value="PROTEIN-CYSTEINE N-PALMITOYLTRANSFERASE RASP"/>
    <property type="match status" value="1"/>
</dbReference>
<dbReference type="InterPro" id="IPR051085">
    <property type="entry name" value="MB_O-acyltransferase"/>
</dbReference>
<evidence type="ECO:0000256" key="2">
    <source>
        <dbReference type="ARBA" id="ARBA00010323"/>
    </source>
</evidence>
<keyword evidence="7" id="KW-0012">Acyltransferase</keyword>
<dbReference type="GO" id="GO:0005886">
    <property type="term" value="C:plasma membrane"/>
    <property type="evidence" value="ECO:0007669"/>
    <property type="project" value="UniProtKB-SubCell"/>
</dbReference>
<keyword evidence="6 7" id="KW-0472">Membrane</keyword>
<dbReference type="AlphaFoldDB" id="A0A174B8X9"/>
<feature type="transmembrane region" description="Helical" evidence="8">
    <location>
        <begin position="500"/>
        <end position="519"/>
    </location>
</feature>
<feature type="transmembrane region" description="Helical" evidence="8">
    <location>
        <begin position="37"/>
        <end position="65"/>
    </location>
</feature>
<dbReference type="PIRSF" id="PIRSF500217">
    <property type="entry name" value="AlgI"/>
    <property type="match status" value="1"/>
</dbReference>
<dbReference type="InterPro" id="IPR028362">
    <property type="entry name" value="AlgI"/>
</dbReference>
<feature type="transmembrane region" description="Helical" evidence="8">
    <location>
        <begin position="407"/>
        <end position="426"/>
    </location>
</feature>
<dbReference type="Pfam" id="PF03062">
    <property type="entry name" value="MBOAT"/>
    <property type="match status" value="1"/>
</dbReference>
<evidence type="ECO:0000313" key="10">
    <source>
        <dbReference type="Proteomes" id="UP000095409"/>
    </source>
</evidence>
<dbReference type="InterPro" id="IPR004299">
    <property type="entry name" value="MBOAT_fam"/>
</dbReference>
<feature type="transmembrane region" description="Helical" evidence="8">
    <location>
        <begin position="141"/>
        <end position="163"/>
    </location>
</feature>
<accession>A0A174B8X9</accession>
<evidence type="ECO:0000256" key="4">
    <source>
        <dbReference type="ARBA" id="ARBA00022692"/>
    </source>
</evidence>
<dbReference type="GO" id="GO:0016746">
    <property type="term" value="F:acyltransferase activity"/>
    <property type="evidence" value="ECO:0007669"/>
    <property type="project" value="UniProtKB-KW"/>
</dbReference>
<keyword evidence="4 8" id="KW-0812">Transmembrane</keyword>
<evidence type="ECO:0000256" key="7">
    <source>
        <dbReference type="PIRNR" id="PIRNR016636"/>
    </source>
</evidence>
<dbReference type="PIRSF" id="PIRSF016636">
    <property type="entry name" value="AlgI_DltB"/>
    <property type="match status" value="1"/>
</dbReference>
<keyword evidence="7" id="KW-0808">Transferase</keyword>
<evidence type="ECO:0000256" key="1">
    <source>
        <dbReference type="ARBA" id="ARBA00004651"/>
    </source>
</evidence>
<protein>
    <submittedName>
        <fullName evidence="9">D-alanyl-lipoteichoic acid biosynthesis protein DltB</fullName>
    </submittedName>
</protein>
<dbReference type="GO" id="GO:0042121">
    <property type="term" value="P:alginic acid biosynthetic process"/>
    <property type="evidence" value="ECO:0007669"/>
    <property type="project" value="InterPro"/>
</dbReference>
<proteinExistence type="inferred from homology"/>
<dbReference type="InterPro" id="IPR024194">
    <property type="entry name" value="Ac/AlaTfrase_AlgI/DltB"/>
</dbReference>
<evidence type="ECO:0000256" key="5">
    <source>
        <dbReference type="ARBA" id="ARBA00022989"/>
    </source>
</evidence>
<comment type="subcellular location">
    <subcellularLocation>
        <location evidence="1">Cell membrane</location>
        <topology evidence="1">Multi-pass membrane protein</topology>
    </subcellularLocation>
</comment>
<feature type="transmembrane region" description="Helical" evidence="8">
    <location>
        <begin position="97"/>
        <end position="116"/>
    </location>
</feature>
<feature type="transmembrane region" description="Helical" evidence="8">
    <location>
        <begin position="246"/>
        <end position="264"/>
    </location>
</feature>
<feature type="transmembrane region" description="Helical" evidence="8">
    <location>
        <begin position="460"/>
        <end position="479"/>
    </location>
</feature>
<sequence>MAYHTSVYLVLFLPLSLLAYQITPQKKRWITLLTCNYLFFWLISGKLVLYLIGTTLFVHYIGVWLTWTRVQCKQTVSGMTKAESTEIRKKYKKREKIILAAGITGLLSILIYLKYYNFFVTNINHFLSVTGSDFSLKSETFLIPIGISFYTLQAIGYMTDVYWKKEEVYHHPGKIALFLSFFPQIMEGPISLYGQTAENLWSGNSLKSENLADGIIRIFWGLFKKIIIADRLYLLVQEIFGHSENYCGIMVVIGAIAYTVQLYMEFSGCMDIILGSGKMFGITLPENFRQPFFSKNAAEFWRRWHITLGVWFKTYVFYPVSVSAIVKKWNKFGRKHLNKYITKLGVSAMALFPVWLCNGLWHGARWSYIFYGMYYFVILMFGIAVEPLREKIINFFHINEHAVWFRILQMLKTWVIIFTGEMFFRAESLTTGMRMFKSIFVGTGIWQILDGKLVSCGLDVADYGAVIGGCIVVFIVSIVKEKQLLGQNGVKQLAIVPRWVLYYGLIFAVLIFGAYGIGYQQVDMIYAGF</sequence>
<name>A0A174B8X9_9FIRM</name>
<feature type="transmembrane region" description="Helical" evidence="8">
    <location>
        <begin position="304"/>
        <end position="325"/>
    </location>
</feature>
<keyword evidence="5 8" id="KW-1133">Transmembrane helix</keyword>
<dbReference type="PANTHER" id="PTHR13285">
    <property type="entry name" value="ACYLTRANSFERASE"/>
    <property type="match status" value="1"/>
</dbReference>